<dbReference type="RefSeq" id="XP_018134869.1">
    <property type="nucleotide sequence ID" value="XM_018270339.2"/>
</dbReference>
<reference evidence="23" key="2">
    <citation type="journal article" date="2018" name="Nat. Commun.">
        <title>Extreme sensitivity to ultraviolet light in the fungal pathogen causing white-nose syndrome of bats.</title>
        <authorList>
            <person name="Palmer J.M."/>
            <person name="Drees K.P."/>
            <person name="Foster J.T."/>
            <person name="Lindner D.L."/>
        </authorList>
    </citation>
    <scope>NUCLEOTIDE SEQUENCE [LARGE SCALE GENOMIC DNA]</scope>
    <source>
        <strain evidence="23">UAMH 10579</strain>
    </source>
</reference>
<keyword evidence="12" id="KW-1133">Transmembrane helix</keyword>
<keyword evidence="7" id="KW-0812">Transmembrane</keyword>
<dbReference type="FunFam" id="3.40.50.1820:FF:000129">
    <property type="entry name" value="Autophagy related lipase Atg15, putative"/>
    <property type="match status" value="1"/>
</dbReference>
<dbReference type="EMBL" id="KV460207">
    <property type="protein sequence ID" value="OBU01137.1"/>
    <property type="molecule type" value="Genomic_DNA"/>
</dbReference>
<feature type="region of interest" description="Disordered" evidence="19">
    <location>
        <begin position="651"/>
        <end position="671"/>
    </location>
</feature>
<evidence type="ECO:0000256" key="18">
    <source>
        <dbReference type="ARBA" id="ARBA00029828"/>
    </source>
</evidence>
<keyword evidence="9" id="KW-0378">Hydrolase</keyword>
<keyword evidence="23" id="KW-1185">Reference proteome</keyword>
<dbReference type="PANTHER" id="PTHR47175:SF2">
    <property type="entry name" value="LIPASE ATG15-RELATED"/>
    <property type="match status" value="1"/>
</dbReference>
<evidence type="ECO:0000256" key="19">
    <source>
        <dbReference type="SAM" id="MobiDB-lite"/>
    </source>
</evidence>
<evidence type="ECO:0000256" key="7">
    <source>
        <dbReference type="ARBA" id="ARBA00022692"/>
    </source>
</evidence>
<comment type="subunit">
    <text evidence="5">Binds to both phosphatidylinositol (PI) and phosphatidylinositol 3,5-bisphosphate (PIP2).</text>
</comment>
<keyword evidence="15" id="KW-0472">Membrane</keyword>
<feature type="domain" description="Fungal lipase-type" evidence="21">
    <location>
        <begin position="293"/>
        <end position="330"/>
    </location>
</feature>
<gene>
    <name evidence="22" type="primary">ATG15</name>
    <name evidence="22" type="ORF">VE01_00811</name>
</gene>
<dbReference type="GeneID" id="28834197"/>
<dbReference type="AlphaFoldDB" id="A0A2P2SWB3"/>
<evidence type="ECO:0000256" key="11">
    <source>
        <dbReference type="ARBA" id="ARBA00022968"/>
    </source>
</evidence>
<dbReference type="InterPro" id="IPR029058">
    <property type="entry name" value="AB_hydrolase_fold"/>
</dbReference>
<keyword evidence="11" id="KW-0735">Signal-anchor</keyword>
<evidence type="ECO:0000313" key="23">
    <source>
        <dbReference type="Proteomes" id="UP000091956"/>
    </source>
</evidence>
<dbReference type="GO" id="GO:0004620">
    <property type="term" value="F:phospholipase activity"/>
    <property type="evidence" value="ECO:0007669"/>
    <property type="project" value="TreeGrafter"/>
</dbReference>
<evidence type="ECO:0000256" key="12">
    <source>
        <dbReference type="ARBA" id="ARBA00022989"/>
    </source>
</evidence>
<dbReference type="GO" id="GO:0005775">
    <property type="term" value="C:vacuolar lumen"/>
    <property type="evidence" value="ECO:0007669"/>
    <property type="project" value="TreeGrafter"/>
</dbReference>
<evidence type="ECO:0000256" key="15">
    <source>
        <dbReference type="ARBA" id="ARBA00023136"/>
    </source>
</evidence>
<keyword evidence="14" id="KW-0443">Lipid metabolism</keyword>
<dbReference type="Gene3D" id="3.40.50.1820">
    <property type="entry name" value="alpha/beta hydrolase"/>
    <property type="match status" value="1"/>
</dbReference>
<feature type="region of interest" description="Disordered" evidence="19">
    <location>
        <begin position="533"/>
        <end position="562"/>
    </location>
</feature>
<evidence type="ECO:0000256" key="6">
    <source>
        <dbReference type="ARBA" id="ARBA00013279"/>
    </source>
</evidence>
<name>A0A2P2SWB3_9PEZI</name>
<dbReference type="GO" id="GO:0032585">
    <property type="term" value="C:multivesicular body membrane"/>
    <property type="evidence" value="ECO:0007669"/>
    <property type="project" value="UniProtKB-SubCell"/>
</dbReference>
<evidence type="ECO:0000256" key="3">
    <source>
        <dbReference type="ARBA" id="ARBA00004343"/>
    </source>
</evidence>
<dbReference type="PANTHER" id="PTHR47175">
    <property type="entry name" value="LIPASE ATG15-RELATED"/>
    <property type="match status" value="1"/>
</dbReference>
<comment type="subcellular location">
    <subcellularLocation>
        <location evidence="3">Endosome</location>
        <location evidence="3">Multivesicular body membrane</location>
        <topology evidence="3">Single-pass type II membrane protein</topology>
    </subcellularLocation>
    <subcellularLocation>
        <location evidence="2">Prevacuolar compartment membrane</location>
        <topology evidence="2">Single-pass type II membrane protein</topology>
    </subcellularLocation>
</comment>
<evidence type="ECO:0000256" key="9">
    <source>
        <dbReference type="ARBA" id="ARBA00022801"/>
    </source>
</evidence>
<evidence type="ECO:0000256" key="20">
    <source>
        <dbReference type="SAM" id="SignalP"/>
    </source>
</evidence>
<dbReference type="GO" id="GO:0046461">
    <property type="term" value="P:neutral lipid catabolic process"/>
    <property type="evidence" value="ECO:0007669"/>
    <property type="project" value="TreeGrafter"/>
</dbReference>
<accession>A0A2P2SWB3</accession>
<evidence type="ECO:0000259" key="21">
    <source>
        <dbReference type="Pfam" id="PF01764"/>
    </source>
</evidence>
<dbReference type="STRING" id="342668.A0A2P2SWB3"/>
<dbReference type="InterPro" id="IPR002921">
    <property type="entry name" value="Fungal_lipase-type"/>
</dbReference>
<organism evidence="22 23">
    <name type="scientific">Pseudogymnoascus verrucosus</name>
    <dbReference type="NCBI Taxonomy" id="342668"/>
    <lineage>
        <taxon>Eukaryota</taxon>
        <taxon>Fungi</taxon>
        <taxon>Dikarya</taxon>
        <taxon>Ascomycota</taxon>
        <taxon>Pezizomycotina</taxon>
        <taxon>Leotiomycetes</taxon>
        <taxon>Thelebolales</taxon>
        <taxon>Thelebolaceae</taxon>
        <taxon>Pseudogymnoascus</taxon>
    </lineage>
</organism>
<dbReference type="GO" id="GO:0004806">
    <property type="term" value="F:triacylglycerol lipase activity"/>
    <property type="evidence" value="ECO:0007669"/>
    <property type="project" value="UniProtKB-EC"/>
</dbReference>
<keyword evidence="10" id="KW-0442">Lipid degradation</keyword>
<sequence>MIPDGNLSFRCRSAGRVTAGLLLSFLALHTPVSARQDNGAQIHLGGQELPAIPPSFPGQPGDEPQGGAERFSLRHLFHHGGSRYPTLHRRQDVLNPEAQLYTTSEDGRPQELPPLMIRSVPLKMQRLADRRPSVIDPMIAAARDHGEVVSLSASAWTVDEIEGPDISDKATVVSMAEMAAAAYVLEPNLRGWENISHFHNSTDFGWEGDGLRGHIWANDKNSTIIISLKGTSMAVFDGQETTKDDKENDNLFFSCCCGQQGQLTWRKVCDCATSTYSCNNTCVVKNLRQENRYYQAARELYSNVTALYPTSNVWVSGHSLGGAVSSLLGMTYGLPTVTFESPPDNLAAKRLGLPLPPSMGGDELRRRGYTGTYHIGHTADPVFLGTCNGVTSLCSFAGYAMETACHSGQECAYDVVGDLGWRVSLSSHSIRSVIDTVLVKYDTGPKCVTTPECVDCPLWKFYESNSSETTTTTKSKPTSTRTRTRTETCKTPGWWGCLDETTTATGTATSKTTSTATTTTCKTPGWFGCNDRTTTTTPATPSKTAVPTPTPTSSTTTTSTVSTTCTSPGFFGGCNDPTDPVTTSPPTSSTTCTSPGFFGGCNDSTEPVITSPPSTTCTSPGYFGGCNDPSPTGPPPTTTCATPGWWGCRDPTSPPPLTSPPSVPTAMPNPTGPTTTIKCHTYKWFGFVCADPKPTSPAAPTPKERCKKRAWFGFGTCKEWERVQEL</sequence>
<evidence type="ECO:0000256" key="4">
    <source>
        <dbReference type="ARBA" id="ARBA00010701"/>
    </source>
</evidence>
<keyword evidence="16" id="KW-0325">Glycoprotein</keyword>
<comment type="similarity">
    <text evidence="4">Belongs to the AB hydrolase superfamily. Lipase family.</text>
</comment>
<proteinExistence type="inferred from homology"/>
<dbReference type="Proteomes" id="UP000091956">
    <property type="component" value="Unassembled WGS sequence"/>
</dbReference>
<feature type="region of interest" description="Disordered" evidence="19">
    <location>
        <begin position="45"/>
        <end position="66"/>
    </location>
</feature>
<evidence type="ECO:0000256" key="1">
    <source>
        <dbReference type="ARBA" id="ARBA00001024"/>
    </source>
</evidence>
<evidence type="ECO:0000256" key="10">
    <source>
        <dbReference type="ARBA" id="ARBA00022963"/>
    </source>
</evidence>
<dbReference type="EC" id="3.1.1.3" evidence="6"/>
<keyword evidence="13" id="KW-0072">Autophagy</keyword>
<dbReference type="CDD" id="cd00519">
    <property type="entry name" value="Lipase_3"/>
    <property type="match status" value="1"/>
</dbReference>
<keyword evidence="20" id="KW-0732">Signal</keyword>
<protein>
    <recommendedName>
        <fullName evidence="6">triacylglycerol lipase</fullName>
        <ecNumber evidence="6">3.1.1.3</ecNumber>
    </recommendedName>
    <alternativeName>
        <fullName evidence="18">Autophagy-related protein 15</fullName>
    </alternativeName>
</protein>
<feature type="compositionally biased region" description="Pro residues" evidence="19">
    <location>
        <begin position="652"/>
        <end position="663"/>
    </location>
</feature>
<feature type="region of interest" description="Disordered" evidence="19">
    <location>
        <begin position="468"/>
        <end position="487"/>
    </location>
</feature>
<keyword evidence="8" id="KW-0967">Endosome</keyword>
<evidence type="ECO:0000256" key="2">
    <source>
        <dbReference type="ARBA" id="ARBA00004270"/>
    </source>
</evidence>
<comment type="function">
    <text evidence="17">Lipase which is essential for lysis of subvacuolar cytoplasm to vacuole targeted bodies and intravacuolar autophagic bodies. Involved in the lysis of intravacuolar multivesicular body (MVB) vesicles. The intravacuolar membrane disintegration by ATG15 is critical to life span extension.</text>
</comment>
<evidence type="ECO:0000256" key="17">
    <source>
        <dbReference type="ARBA" id="ARBA00024663"/>
    </source>
</evidence>
<evidence type="ECO:0000256" key="16">
    <source>
        <dbReference type="ARBA" id="ARBA00023180"/>
    </source>
</evidence>
<dbReference type="GO" id="GO:0006660">
    <property type="term" value="P:phosphatidylserine catabolic process"/>
    <property type="evidence" value="ECO:0007669"/>
    <property type="project" value="TreeGrafter"/>
</dbReference>
<dbReference type="GO" id="GO:0034727">
    <property type="term" value="P:piecemeal microautophagy of the nucleus"/>
    <property type="evidence" value="ECO:0007669"/>
    <property type="project" value="TreeGrafter"/>
</dbReference>
<dbReference type="SUPFAM" id="SSF53474">
    <property type="entry name" value="alpha/beta-Hydrolases"/>
    <property type="match status" value="1"/>
</dbReference>
<evidence type="ECO:0000256" key="13">
    <source>
        <dbReference type="ARBA" id="ARBA00023006"/>
    </source>
</evidence>
<evidence type="ECO:0000256" key="5">
    <source>
        <dbReference type="ARBA" id="ARBA00011137"/>
    </source>
</evidence>
<evidence type="ECO:0000256" key="14">
    <source>
        <dbReference type="ARBA" id="ARBA00023098"/>
    </source>
</evidence>
<feature type="signal peptide" evidence="20">
    <location>
        <begin position="1"/>
        <end position="34"/>
    </location>
</feature>
<dbReference type="OrthoDB" id="58570at2759"/>
<dbReference type="GO" id="GO:0034496">
    <property type="term" value="P:multivesicular body membrane disassembly"/>
    <property type="evidence" value="ECO:0007669"/>
    <property type="project" value="TreeGrafter"/>
</dbReference>
<dbReference type="Pfam" id="PF01764">
    <property type="entry name" value="Lipase_3"/>
    <property type="match status" value="1"/>
</dbReference>
<evidence type="ECO:0000313" key="22">
    <source>
        <dbReference type="EMBL" id="OBU01137.1"/>
    </source>
</evidence>
<evidence type="ECO:0000256" key="8">
    <source>
        <dbReference type="ARBA" id="ARBA00022753"/>
    </source>
</evidence>
<reference evidence="22 23" key="1">
    <citation type="submission" date="2016-03" db="EMBL/GenBank/DDBJ databases">
        <title>Comparative genomics of Pseudogymnoascus destructans, the fungus causing white-nose syndrome of bats.</title>
        <authorList>
            <person name="Palmer J.M."/>
            <person name="Drees K.P."/>
            <person name="Foster J.T."/>
            <person name="Lindner D.L."/>
        </authorList>
    </citation>
    <scope>NUCLEOTIDE SEQUENCE [LARGE SCALE GENOMIC DNA]</scope>
    <source>
        <strain evidence="22 23">UAMH 10579</strain>
    </source>
</reference>
<feature type="chain" id="PRO_5015194958" description="triacylglycerol lipase" evidence="20">
    <location>
        <begin position="35"/>
        <end position="726"/>
    </location>
</feature>
<comment type="catalytic activity">
    <reaction evidence="1">
        <text>a triacylglycerol + H2O = a diacylglycerol + a fatty acid + H(+)</text>
        <dbReference type="Rhea" id="RHEA:12044"/>
        <dbReference type="ChEBI" id="CHEBI:15377"/>
        <dbReference type="ChEBI" id="CHEBI:15378"/>
        <dbReference type="ChEBI" id="CHEBI:17855"/>
        <dbReference type="ChEBI" id="CHEBI:18035"/>
        <dbReference type="ChEBI" id="CHEBI:28868"/>
        <dbReference type="EC" id="3.1.1.3"/>
    </reaction>
</comment>
<feature type="compositionally biased region" description="Low complexity" evidence="19">
    <location>
        <begin position="468"/>
        <end position="481"/>
    </location>
</feature>
<dbReference type="InterPro" id="IPR050805">
    <property type="entry name" value="ATG15_Lipase"/>
</dbReference>